<dbReference type="GO" id="GO:0006508">
    <property type="term" value="P:proteolysis"/>
    <property type="evidence" value="ECO:0007669"/>
    <property type="project" value="UniProtKB-KW"/>
</dbReference>
<sequence>MRNVAQILLLLVGLSSGLVGCMAPIPMAEKTAGVVLPTTPVADSNGKKAATAAVASEPSQALVVLTEAAAAVPAEVAVDEASAAAIVEPPAVQLLGYSIQVGAFSRQDNAERLAQQLSDAGCDAQAVETDAGLYRVRFGDYPSAATARAEAERLQRQDLIADFYVVAPQTAPLLRQPEPVLGLRHELVVTAQRFLGTPYRYGGMSEKNGFDCSGLTLTAYRLNGLELPRSSGEQYRVGRPVPRAQLRPGDLVFFAISGSRISHVGIYVGDGRFIHAPRRGKPVAVSRLDDSYYRKRYVGARTYL</sequence>
<evidence type="ECO:0000256" key="3">
    <source>
        <dbReference type="ARBA" id="ARBA00022801"/>
    </source>
</evidence>
<keyword evidence="3 7" id="KW-0378">Hydrolase</keyword>
<dbReference type="InterPro" id="IPR007730">
    <property type="entry name" value="SPOR-like_dom"/>
</dbReference>
<dbReference type="PROSITE" id="PS51257">
    <property type="entry name" value="PROKAR_LIPOPROTEIN"/>
    <property type="match status" value="1"/>
</dbReference>
<dbReference type="SUPFAM" id="SSF54001">
    <property type="entry name" value="Cysteine proteinases"/>
    <property type="match status" value="1"/>
</dbReference>
<dbReference type="GO" id="GO:0042834">
    <property type="term" value="F:peptidoglycan binding"/>
    <property type="evidence" value="ECO:0007669"/>
    <property type="project" value="InterPro"/>
</dbReference>
<evidence type="ECO:0000313" key="8">
    <source>
        <dbReference type="Proteomes" id="UP000243205"/>
    </source>
</evidence>
<comment type="similarity">
    <text evidence="1">Belongs to the peptidase C40 family.</text>
</comment>
<dbReference type="AlphaFoldDB" id="A0A1G6XFP2"/>
<keyword evidence="4" id="KW-0788">Thiol protease</keyword>
<dbReference type="Gene3D" id="3.30.70.1070">
    <property type="entry name" value="Sporulation related repeat"/>
    <property type="match status" value="1"/>
</dbReference>
<name>A0A1G6XFP2_9BACT</name>
<evidence type="ECO:0000256" key="2">
    <source>
        <dbReference type="ARBA" id="ARBA00022670"/>
    </source>
</evidence>
<dbReference type="PROSITE" id="PS51724">
    <property type="entry name" value="SPOR"/>
    <property type="match status" value="1"/>
</dbReference>
<protein>
    <submittedName>
        <fullName evidence="7">Cell wall-associated hydrolase, NlpC family</fullName>
    </submittedName>
</protein>
<dbReference type="PANTHER" id="PTHR47053:SF1">
    <property type="entry name" value="MUREIN DD-ENDOPEPTIDASE MEPH-RELATED"/>
    <property type="match status" value="1"/>
</dbReference>
<dbReference type="SUPFAM" id="SSF110997">
    <property type="entry name" value="Sporulation related repeat"/>
    <property type="match status" value="1"/>
</dbReference>
<dbReference type="PROSITE" id="PS51935">
    <property type="entry name" value="NLPC_P60"/>
    <property type="match status" value="1"/>
</dbReference>
<keyword evidence="8" id="KW-1185">Reference proteome</keyword>
<keyword evidence="2" id="KW-0645">Protease</keyword>
<dbReference type="InterPro" id="IPR038765">
    <property type="entry name" value="Papain-like_cys_pep_sf"/>
</dbReference>
<dbReference type="Pfam" id="PF05036">
    <property type="entry name" value="SPOR"/>
    <property type="match status" value="1"/>
</dbReference>
<dbReference type="Pfam" id="PF00877">
    <property type="entry name" value="NLPC_P60"/>
    <property type="match status" value="1"/>
</dbReference>
<dbReference type="PANTHER" id="PTHR47053">
    <property type="entry name" value="MUREIN DD-ENDOPEPTIDASE MEPH-RELATED"/>
    <property type="match status" value="1"/>
</dbReference>
<proteinExistence type="inferred from homology"/>
<dbReference type="Gene3D" id="3.90.1720.10">
    <property type="entry name" value="endopeptidase domain like (from Nostoc punctiforme)"/>
    <property type="match status" value="1"/>
</dbReference>
<dbReference type="RefSeq" id="WP_245691271.1">
    <property type="nucleotide sequence ID" value="NZ_FNAQ01000001.1"/>
</dbReference>
<evidence type="ECO:0000313" key="7">
    <source>
        <dbReference type="EMBL" id="SDD76623.1"/>
    </source>
</evidence>
<evidence type="ECO:0000256" key="1">
    <source>
        <dbReference type="ARBA" id="ARBA00007074"/>
    </source>
</evidence>
<dbReference type="Proteomes" id="UP000243205">
    <property type="component" value="Unassembled WGS sequence"/>
</dbReference>
<evidence type="ECO:0000259" key="5">
    <source>
        <dbReference type="PROSITE" id="PS51724"/>
    </source>
</evidence>
<gene>
    <name evidence="7" type="ORF">SAMN05661003_101245</name>
</gene>
<dbReference type="GO" id="GO:0008234">
    <property type="term" value="F:cysteine-type peptidase activity"/>
    <property type="evidence" value="ECO:0007669"/>
    <property type="project" value="UniProtKB-KW"/>
</dbReference>
<accession>A0A1G6XFP2</accession>
<reference evidence="8" key="1">
    <citation type="submission" date="2016-10" db="EMBL/GenBank/DDBJ databases">
        <authorList>
            <person name="Varghese N."/>
            <person name="Submissions S."/>
        </authorList>
    </citation>
    <scope>NUCLEOTIDE SEQUENCE [LARGE SCALE GENOMIC DNA]</scope>
    <source>
        <strain evidence="8">DSM 8987</strain>
    </source>
</reference>
<dbReference type="STRING" id="57664.SAMN05661003_101245"/>
<evidence type="ECO:0000259" key="6">
    <source>
        <dbReference type="PROSITE" id="PS51935"/>
    </source>
</evidence>
<organism evidence="7 8">
    <name type="scientific">Desulfuromonas thiophila</name>
    <dbReference type="NCBI Taxonomy" id="57664"/>
    <lineage>
        <taxon>Bacteria</taxon>
        <taxon>Pseudomonadati</taxon>
        <taxon>Thermodesulfobacteriota</taxon>
        <taxon>Desulfuromonadia</taxon>
        <taxon>Desulfuromonadales</taxon>
        <taxon>Desulfuromonadaceae</taxon>
        <taxon>Desulfuromonas</taxon>
    </lineage>
</organism>
<feature type="domain" description="NlpC/P60" evidence="6">
    <location>
        <begin position="181"/>
        <end position="304"/>
    </location>
</feature>
<dbReference type="InterPro" id="IPR051202">
    <property type="entry name" value="Peptidase_C40"/>
</dbReference>
<evidence type="ECO:0000256" key="4">
    <source>
        <dbReference type="ARBA" id="ARBA00022807"/>
    </source>
</evidence>
<dbReference type="InterPro" id="IPR036680">
    <property type="entry name" value="SPOR-like_sf"/>
</dbReference>
<dbReference type="InterPro" id="IPR000064">
    <property type="entry name" value="NLP_P60_dom"/>
</dbReference>
<feature type="domain" description="SPOR" evidence="5">
    <location>
        <begin position="91"/>
        <end position="168"/>
    </location>
</feature>
<dbReference type="EMBL" id="FNAQ01000001">
    <property type="protein sequence ID" value="SDD76623.1"/>
    <property type="molecule type" value="Genomic_DNA"/>
</dbReference>